<keyword evidence="5" id="KW-0732">Signal</keyword>
<evidence type="ECO:0000256" key="3">
    <source>
        <dbReference type="ARBA" id="ARBA00023295"/>
    </source>
</evidence>
<dbReference type="Proteomes" id="UP000266118">
    <property type="component" value="Chromosome"/>
</dbReference>
<keyword evidence="3 4" id="KW-0326">Glycosidase</keyword>
<dbReference type="InterPro" id="IPR006626">
    <property type="entry name" value="PbH1"/>
</dbReference>
<organism evidence="6 7">
    <name type="scientific">Arachidicoccus soli</name>
    <dbReference type="NCBI Taxonomy" id="2341117"/>
    <lineage>
        <taxon>Bacteria</taxon>
        <taxon>Pseudomonadati</taxon>
        <taxon>Bacteroidota</taxon>
        <taxon>Chitinophagia</taxon>
        <taxon>Chitinophagales</taxon>
        <taxon>Chitinophagaceae</taxon>
        <taxon>Arachidicoccus</taxon>
    </lineage>
</organism>
<dbReference type="OrthoDB" id="9795222at2"/>
<proteinExistence type="inferred from homology"/>
<feature type="signal peptide" evidence="5">
    <location>
        <begin position="1"/>
        <end position="22"/>
    </location>
</feature>
<dbReference type="KEGG" id="ark:D6B99_09885"/>
<dbReference type="SUPFAM" id="SSF51126">
    <property type="entry name" value="Pectin lyase-like"/>
    <property type="match status" value="1"/>
</dbReference>
<evidence type="ECO:0000256" key="1">
    <source>
        <dbReference type="ARBA" id="ARBA00008834"/>
    </source>
</evidence>
<sequence>MIKQISFLLATVSFGISLPVLAQESILQKDSVNMIKYYNVSMPDLPELPSFKKDTVNIESFHAKGDGLFLNTAIINKAITQISRSGGGVVLIPGGVWLTGPIEMKSNVNLHLNRDAILLFTKDKSEYHLVEGDYEGHRAVRNQSPIYGENLENVAITGRGIIDGNGDVWRSVKKSKLTADQWSNLLQYGGILSENKQTWYPSESYLKGNNTKDAGYILPGKSLNDYRDLKDFFRPNLLVFKACKNVLLENTTFQNSPAWCLHLLMCENLSIKNANIKNPAYAQNGDGMDIESCKNVLIEGNTLTCGDDGICIKSGRDAFGRERGMPTENVIVRGNVVYHAHGGFVIGSEMSGGAKNIFVYDNSFIGTENGLRFKTTRGRGGVVSNIYISNIYMKDIESDAILFDMYYMATSSAVKGVKIKEYPVTVATPQFRDFKISNVVCVGANRGIFVRGLPEMNIQNISFKNITLQTKQGVDIEEAKNIQINNLRLDISDKNSLVKILNGQQIKFDGLSSENNVAEIFSIDGEKSRDIDVINAVDANAAAKVQFLNNTSASSISFK</sequence>
<evidence type="ECO:0000313" key="7">
    <source>
        <dbReference type="Proteomes" id="UP000266118"/>
    </source>
</evidence>
<evidence type="ECO:0000256" key="2">
    <source>
        <dbReference type="ARBA" id="ARBA00022801"/>
    </source>
</evidence>
<evidence type="ECO:0000256" key="4">
    <source>
        <dbReference type="RuleBase" id="RU361169"/>
    </source>
</evidence>
<gene>
    <name evidence="6" type="ORF">D6B99_09885</name>
</gene>
<dbReference type="GO" id="GO:0005975">
    <property type="term" value="P:carbohydrate metabolic process"/>
    <property type="evidence" value="ECO:0007669"/>
    <property type="project" value="InterPro"/>
</dbReference>
<keyword evidence="7" id="KW-1185">Reference proteome</keyword>
<dbReference type="PANTHER" id="PTHR31339:SF9">
    <property type="entry name" value="PLASMIN AND FIBRONECTIN-BINDING PROTEIN A"/>
    <property type="match status" value="1"/>
</dbReference>
<evidence type="ECO:0000256" key="5">
    <source>
        <dbReference type="SAM" id="SignalP"/>
    </source>
</evidence>
<dbReference type="RefSeq" id="WP_119987663.1">
    <property type="nucleotide sequence ID" value="NZ_CP032489.1"/>
</dbReference>
<dbReference type="Gene3D" id="2.160.20.10">
    <property type="entry name" value="Single-stranded right-handed beta-helix, Pectin lyase-like"/>
    <property type="match status" value="1"/>
</dbReference>
<dbReference type="Pfam" id="PF00295">
    <property type="entry name" value="Glyco_hydro_28"/>
    <property type="match status" value="1"/>
</dbReference>
<keyword evidence="2 4" id="KW-0378">Hydrolase</keyword>
<name>A0A386HQA3_9BACT</name>
<dbReference type="EMBL" id="CP032489">
    <property type="protein sequence ID" value="AYD47872.1"/>
    <property type="molecule type" value="Genomic_DNA"/>
</dbReference>
<comment type="similarity">
    <text evidence="1 4">Belongs to the glycosyl hydrolase 28 family.</text>
</comment>
<dbReference type="InterPro" id="IPR011050">
    <property type="entry name" value="Pectin_lyase_fold/virulence"/>
</dbReference>
<dbReference type="InterPro" id="IPR000743">
    <property type="entry name" value="Glyco_hydro_28"/>
</dbReference>
<feature type="chain" id="PRO_5017480834" evidence="5">
    <location>
        <begin position="23"/>
        <end position="559"/>
    </location>
</feature>
<dbReference type="InterPro" id="IPR012334">
    <property type="entry name" value="Pectin_lyas_fold"/>
</dbReference>
<protein>
    <submittedName>
        <fullName evidence="6">Glycoside hydrolase family 28 protein</fullName>
    </submittedName>
</protein>
<dbReference type="AlphaFoldDB" id="A0A386HQA3"/>
<accession>A0A386HQA3</accession>
<dbReference type="PANTHER" id="PTHR31339">
    <property type="entry name" value="PECTIN LYASE-RELATED"/>
    <property type="match status" value="1"/>
</dbReference>
<dbReference type="InterPro" id="IPR051801">
    <property type="entry name" value="GH28_Enzymes"/>
</dbReference>
<dbReference type="SMART" id="SM00710">
    <property type="entry name" value="PbH1"/>
    <property type="match status" value="6"/>
</dbReference>
<reference evidence="6 7" key="1">
    <citation type="submission" date="2018-09" db="EMBL/GenBank/DDBJ databases">
        <title>Arachidicoccus sp. nov., a bacterium isolated from soil.</title>
        <authorList>
            <person name="Weon H.-Y."/>
            <person name="Kwon S.-W."/>
            <person name="Lee S.A."/>
        </authorList>
    </citation>
    <scope>NUCLEOTIDE SEQUENCE [LARGE SCALE GENOMIC DNA]</scope>
    <source>
        <strain evidence="6 7">KIS59-12</strain>
    </source>
</reference>
<dbReference type="GO" id="GO:0004650">
    <property type="term" value="F:polygalacturonase activity"/>
    <property type="evidence" value="ECO:0007669"/>
    <property type="project" value="InterPro"/>
</dbReference>
<evidence type="ECO:0000313" key="6">
    <source>
        <dbReference type="EMBL" id="AYD47872.1"/>
    </source>
</evidence>